<accession>A0A837G7N8</accession>
<sequence>MTIVRLTMACILVILVCWPLLYSITYNDHMVYERKRGQRSYIIEIYVSNGVFNTIYKRKNDYGYIENITMMNGRIFRFLPDKAILITTQSKSVLGQGFFGQDWFRDRYRIDNIIPIIFSDDGRVLKFYSPIVRKHLNADLICKGDACTNEAIYLRGKGA</sequence>
<keyword evidence="1" id="KW-0472">Membrane</keyword>
<keyword evidence="1" id="KW-0812">Transmembrane</keyword>
<gene>
    <name evidence="2" type="ORF">TW71_09200</name>
</gene>
<evidence type="ECO:0000313" key="2">
    <source>
        <dbReference type="EMBL" id="KJY73880.1"/>
    </source>
</evidence>
<feature type="transmembrane region" description="Helical" evidence="1">
    <location>
        <begin position="6"/>
        <end position="26"/>
    </location>
</feature>
<comment type="caution">
    <text evidence="2">The sequence shown here is derived from an EMBL/GenBank/DDBJ whole genome shotgun (WGS) entry which is preliminary data.</text>
</comment>
<evidence type="ECO:0000256" key="1">
    <source>
        <dbReference type="SAM" id="Phobius"/>
    </source>
</evidence>
<protein>
    <submittedName>
        <fullName evidence="2">Uncharacterized protein</fullName>
    </submittedName>
</protein>
<proteinExistence type="predicted"/>
<dbReference type="EMBL" id="JXXR01000010">
    <property type="protein sequence ID" value="KJY73880.1"/>
    <property type="molecule type" value="Genomic_DNA"/>
</dbReference>
<reference evidence="2" key="1">
    <citation type="journal article" date="2015" name="BMC Genomics">
        <title>Genome mining reveals unlocked bioactive potential of marine Gram-negative bacteria.</title>
        <authorList>
            <person name="Machado H."/>
            <person name="Sonnenschein E.C."/>
            <person name="Melchiorsen J."/>
            <person name="Gram L."/>
        </authorList>
    </citation>
    <scope>NUCLEOTIDE SEQUENCE</scope>
    <source>
        <strain evidence="2">S2052</strain>
    </source>
</reference>
<dbReference type="AlphaFoldDB" id="A0A837G7N8"/>
<name>A0A837G7N8_9VIBR</name>
<organism evidence="2">
    <name type="scientific">Vibrio coralliilyticus</name>
    <dbReference type="NCBI Taxonomy" id="190893"/>
    <lineage>
        <taxon>Bacteria</taxon>
        <taxon>Pseudomonadati</taxon>
        <taxon>Pseudomonadota</taxon>
        <taxon>Gammaproteobacteria</taxon>
        <taxon>Vibrionales</taxon>
        <taxon>Vibrionaceae</taxon>
        <taxon>Vibrio</taxon>
    </lineage>
</organism>
<keyword evidence="1" id="KW-1133">Transmembrane helix</keyword>